<evidence type="ECO:0000256" key="5">
    <source>
        <dbReference type="RuleBase" id="RU369116"/>
    </source>
</evidence>
<keyword evidence="5" id="KW-1003">Cell membrane</keyword>
<dbReference type="Pfam" id="PF00005">
    <property type="entry name" value="ABC_tran"/>
    <property type="match status" value="1"/>
</dbReference>
<reference evidence="8" key="1">
    <citation type="journal article" date="2019" name="Int. J. Syst. Evol. Microbiol.">
        <title>The Global Catalogue of Microorganisms (GCM) 10K type strain sequencing project: providing services to taxonomists for standard genome sequencing and annotation.</title>
        <authorList>
            <consortium name="The Broad Institute Genomics Platform"/>
            <consortium name="The Broad Institute Genome Sequencing Center for Infectious Disease"/>
            <person name="Wu L."/>
            <person name="Ma J."/>
        </authorList>
    </citation>
    <scope>NUCLEOTIDE SEQUENCE [LARGE SCALE GENOMIC DNA]</scope>
    <source>
        <strain evidence="8">KACC 12597</strain>
    </source>
</reference>
<dbReference type="InterPro" id="IPR046342">
    <property type="entry name" value="CBS_dom_sf"/>
</dbReference>
<evidence type="ECO:0000313" key="8">
    <source>
        <dbReference type="Proteomes" id="UP001597337"/>
    </source>
</evidence>
<sequence length="407" mass="44723">MSEIQSVKIAVRGLTKIFGDAPEDALDLLHKGETKQTIFERTGQTVGVADANFDVYEGEILVIMGLSGSGKSSLIRCLNRLNEPTSGEILIDGQDIVGLKHRDLLQVRRRKFGMVFQHFALFPHRTIQQNVEYGLEIQGVASEERAEKALAALSQVGLESWVDSYPDQLSGGMQQRVGLARALAVEPDVLLMDEAFSALDPLIRRDMQQELIALQSRMRKTIVFITHDLDEALFLGNRIILMKDARIEQAGTAEDILSSPATAYVERFVAEVDKTKLLTAGAVMRKTRTVAFVNDGPRTVLRKMEDEDLNLLFVVEPDFTLRGVVRDDAALKAVQRGERGIQEIIETGVEPVGLETPIRELFAPLSESSMPAPVVDDAGKLKGMVVRASLLQGLADQSSTATIEEAA</sequence>
<dbReference type="NCBIfam" id="TIGR01186">
    <property type="entry name" value="proV"/>
    <property type="match status" value="1"/>
</dbReference>
<dbReference type="InterPro" id="IPR003439">
    <property type="entry name" value="ABC_transporter-like_ATP-bd"/>
</dbReference>
<dbReference type="EC" id="7.6.2.9" evidence="5"/>
<comment type="caution">
    <text evidence="7">The sequence shown here is derived from an EMBL/GenBank/DDBJ whole genome shotgun (WGS) entry which is preliminary data.</text>
</comment>
<keyword evidence="4 5" id="KW-0067">ATP-binding</keyword>
<gene>
    <name evidence="7" type="ORF">ACFSJC_19420</name>
</gene>
<dbReference type="PANTHER" id="PTHR43869:SF1">
    <property type="entry name" value="GLYCINE BETAINE_PROLINE BETAINE TRANSPORT SYSTEM ATP-BINDING PROTEIN PROV"/>
    <property type="match status" value="1"/>
</dbReference>
<keyword evidence="2 5" id="KW-0813">Transport</keyword>
<dbReference type="Proteomes" id="UP001597337">
    <property type="component" value="Unassembled WGS sequence"/>
</dbReference>
<comment type="catalytic activity">
    <reaction evidence="5">
        <text>a quaternary ammonium(out) + ATP + H2O = a quaternary ammonium(in) + ADP + phosphate + H(+)</text>
        <dbReference type="Rhea" id="RHEA:11036"/>
        <dbReference type="ChEBI" id="CHEBI:15377"/>
        <dbReference type="ChEBI" id="CHEBI:15378"/>
        <dbReference type="ChEBI" id="CHEBI:30616"/>
        <dbReference type="ChEBI" id="CHEBI:35267"/>
        <dbReference type="ChEBI" id="CHEBI:43474"/>
        <dbReference type="ChEBI" id="CHEBI:456216"/>
    </reaction>
</comment>
<dbReference type="PROSITE" id="PS50893">
    <property type="entry name" value="ABC_TRANSPORTER_2"/>
    <property type="match status" value="1"/>
</dbReference>
<evidence type="ECO:0000256" key="4">
    <source>
        <dbReference type="ARBA" id="ARBA00022840"/>
    </source>
</evidence>
<comment type="subcellular location">
    <subcellularLocation>
        <location evidence="5">Cell inner membrane</location>
        <topology evidence="5">Peripheral membrane protein</topology>
    </subcellularLocation>
</comment>
<dbReference type="InterPro" id="IPR005892">
    <property type="entry name" value="Gly-betaine_transp_ATP-bd"/>
</dbReference>
<evidence type="ECO:0000313" key="7">
    <source>
        <dbReference type="EMBL" id="MFD2114024.1"/>
    </source>
</evidence>
<proteinExistence type="inferred from homology"/>
<dbReference type="GO" id="GO:0005524">
    <property type="term" value="F:ATP binding"/>
    <property type="evidence" value="ECO:0007669"/>
    <property type="project" value="UniProtKB-KW"/>
</dbReference>
<dbReference type="InterPro" id="IPR051921">
    <property type="entry name" value="ABC_osmolyte_uptake_ATP-bind"/>
</dbReference>
<dbReference type="PROSITE" id="PS00211">
    <property type="entry name" value="ABC_TRANSPORTER_1"/>
    <property type="match status" value="1"/>
</dbReference>
<evidence type="ECO:0000256" key="3">
    <source>
        <dbReference type="ARBA" id="ARBA00022741"/>
    </source>
</evidence>
<evidence type="ECO:0000256" key="1">
    <source>
        <dbReference type="ARBA" id="ARBA00005417"/>
    </source>
</evidence>
<comment type="similarity">
    <text evidence="1 5">Belongs to the ABC transporter superfamily.</text>
</comment>
<evidence type="ECO:0000259" key="6">
    <source>
        <dbReference type="PROSITE" id="PS50893"/>
    </source>
</evidence>
<dbReference type="Gene3D" id="3.10.580.10">
    <property type="entry name" value="CBS-domain"/>
    <property type="match status" value="1"/>
</dbReference>
<organism evidence="7 8">
    <name type="scientific">Thiorhodococcus fuscus</name>
    <dbReference type="NCBI Taxonomy" id="527200"/>
    <lineage>
        <taxon>Bacteria</taxon>
        <taxon>Pseudomonadati</taxon>
        <taxon>Pseudomonadota</taxon>
        <taxon>Gammaproteobacteria</taxon>
        <taxon>Chromatiales</taxon>
        <taxon>Chromatiaceae</taxon>
        <taxon>Thiorhodococcus</taxon>
    </lineage>
</organism>
<dbReference type="PANTHER" id="PTHR43869">
    <property type="entry name" value="GLYCINE BETAINE/PROLINE BETAINE TRANSPORT SYSTEM ATP-BINDING PROTEIN PROV"/>
    <property type="match status" value="1"/>
</dbReference>
<dbReference type="SUPFAM" id="SSF54631">
    <property type="entry name" value="CBS-domain pair"/>
    <property type="match status" value="1"/>
</dbReference>
<dbReference type="CDD" id="cd03294">
    <property type="entry name" value="ABC_Pro_Gly_Betaine"/>
    <property type="match status" value="1"/>
</dbReference>
<dbReference type="InterPro" id="IPR017871">
    <property type="entry name" value="ABC_transporter-like_CS"/>
</dbReference>
<name>A0ABW4YEB0_9GAMM</name>
<keyword evidence="8" id="KW-1185">Reference proteome</keyword>
<feature type="domain" description="ABC transporter" evidence="6">
    <location>
        <begin position="33"/>
        <end position="269"/>
    </location>
</feature>
<protein>
    <recommendedName>
        <fullName evidence="5">Quaternary amine transport ATP-binding protein</fullName>
        <ecNumber evidence="5">7.6.2.9</ecNumber>
    </recommendedName>
</protein>
<dbReference type="SMART" id="SM00382">
    <property type="entry name" value="AAA"/>
    <property type="match status" value="1"/>
</dbReference>
<keyword evidence="5" id="KW-0472">Membrane</keyword>
<dbReference type="InterPro" id="IPR003593">
    <property type="entry name" value="AAA+_ATPase"/>
</dbReference>
<dbReference type="RefSeq" id="WP_386028876.1">
    <property type="nucleotide sequence ID" value="NZ_JBHUHX010000062.1"/>
</dbReference>
<dbReference type="InterPro" id="IPR027417">
    <property type="entry name" value="P-loop_NTPase"/>
</dbReference>
<comment type="subunit">
    <text evidence="5">The complex is probably composed of two ATP-binding proteins, two transmembrane proteins and a solute-binding protein.</text>
</comment>
<dbReference type="EMBL" id="JBHUHX010000062">
    <property type="protein sequence ID" value="MFD2114024.1"/>
    <property type="molecule type" value="Genomic_DNA"/>
</dbReference>
<keyword evidence="3 5" id="KW-0547">Nucleotide-binding</keyword>
<evidence type="ECO:0000256" key="2">
    <source>
        <dbReference type="ARBA" id="ARBA00022448"/>
    </source>
</evidence>
<dbReference type="Gene3D" id="3.40.50.300">
    <property type="entry name" value="P-loop containing nucleotide triphosphate hydrolases"/>
    <property type="match status" value="1"/>
</dbReference>
<keyword evidence="5" id="KW-0997">Cell inner membrane</keyword>
<dbReference type="SUPFAM" id="SSF52540">
    <property type="entry name" value="P-loop containing nucleoside triphosphate hydrolases"/>
    <property type="match status" value="1"/>
</dbReference>
<accession>A0ABW4YEB0</accession>